<sequence length="81" mass="9290">MADVLIVAIVFGAIFGGGIVKLILNHRKEVRALEISERKQMNKEERDGLNKQIEDLKQRVEVLERIVTDNKYQLDKEIASL</sequence>
<evidence type="ECO:0000313" key="3">
    <source>
        <dbReference type="EMBL" id="KIF46137.1"/>
    </source>
</evidence>
<keyword evidence="2" id="KW-0472">Membrane</keyword>
<evidence type="ECO:0000256" key="2">
    <source>
        <dbReference type="SAM" id="Phobius"/>
    </source>
</evidence>
<keyword evidence="1" id="KW-0175">Coiled coil</keyword>
<evidence type="ECO:0000313" key="4">
    <source>
        <dbReference type="Proteomes" id="UP000031586"/>
    </source>
</evidence>
<protein>
    <submittedName>
        <fullName evidence="3">Nitrite reductase</fullName>
    </submittedName>
</protein>
<keyword evidence="2" id="KW-1133">Transmembrane helix</keyword>
<dbReference type="RefSeq" id="WP_005440998.1">
    <property type="nucleotide sequence ID" value="NZ_BAOH01000291.1"/>
</dbReference>
<dbReference type="AlphaFoldDB" id="A0A0C1VQ81"/>
<proteinExistence type="predicted"/>
<organism evidence="3 4">
    <name type="scientific">Vibrio owensii CAIM 1854 = LMG 25443</name>
    <dbReference type="NCBI Taxonomy" id="1229493"/>
    <lineage>
        <taxon>Bacteria</taxon>
        <taxon>Pseudomonadati</taxon>
        <taxon>Pseudomonadota</taxon>
        <taxon>Gammaproteobacteria</taxon>
        <taxon>Vibrionales</taxon>
        <taxon>Vibrionaceae</taxon>
        <taxon>Vibrio</taxon>
    </lineage>
</organism>
<name>A0A0C1VQ81_9VIBR</name>
<dbReference type="PATRIC" id="fig|1229493.5.peg.5626"/>
<feature type="transmembrane region" description="Helical" evidence="2">
    <location>
        <begin position="6"/>
        <end position="24"/>
    </location>
</feature>
<reference evidence="3 4" key="1">
    <citation type="submission" date="2014-07" db="EMBL/GenBank/DDBJ databases">
        <title>Unique and conserved regions in Vibrio harveyi and related species in comparison with the shrimp pathogen Vibrio harveyi CAIM 1792.</title>
        <authorList>
            <person name="Espinoza-Valles I."/>
            <person name="Vora G."/>
            <person name="Leekitcharoenphon P."/>
            <person name="Ussery D."/>
            <person name="Hoj L."/>
            <person name="Gomez-Gil B."/>
        </authorList>
    </citation>
    <scope>NUCLEOTIDE SEQUENCE [LARGE SCALE GENOMIC DNA]</scope>
    <source>
        <strain evidence="4">CAIM 1854 / LMG 25443</strain>
    </source>
</reference>
<feature type="coiled-coil region" evidence="1">
    <location>
        <begin position="39"/>
        <end position="66"/>
    </location>
</feature>
<dbReference type="GeneID" id="47102383"/>
<dbReference type="Proteomes" id="UP000031586">
    <property type="component" value="Unassembled WGS sequence"/>
</dbReference>
<gene>
    <name evidence="3" type="ORF">H735_29005</name>
</gene>
<evidence type="ECO:0000256" key="1">
    <source>
        <dbReference type="SAM" id="Coils"/>
    </source>
</evidence>
<comment type="caution">
    <text evidence="3">The sequence shown here is derived from an EMBL/GenBank/DDBJ whole genome shotgun (WGS) entry which is preliminary data.</text>
</comment>
<dbReference type="EMBL" id="JPRD01000075">
    <property type="protein sequence ID" value="KIF46137.1"/>
    <property type="molecule type" value="Genomic_DNA"/>
</dbReference>
<keyword evidence="2" id="KW-0812">Transmembrane</keyword>
<accession>A0A0C1VQ81</accession>